<reference evidence="1" key="1">
    <citation type="submission" date="2022-06" db="EMBL/GenBank/DDBJ databases">
        <authorList>
            <person name="Berger JAMES D."/>
            <person name="Berger JAMES D."/>
        </authorList>
    </citation>
    <scope>NUCLEOTIDE SEQUENCE [LARGE SCALE GENOMIC DNA]</scope>
</reference>
<proteinExistence type="predicted"/>
<reference evidence="2" key="2">
    <citation type="submission" date="2023-11" db="UniProtKB">
        <authorList>
            <consortium name="WormBaseParasite"/>
        </authorList>
    </citation>
    <scope>IDENTIFICATION</scope>
</reference>
<evidence type="ECO:0008006" key="3">
    <source>
        <dbReference type="Google" id="ProtNLM"/>
    </source>
</evidence>
<organism evidence="1 2">
    <name type="scientific">Trichobilharzia regenti</name>
    <name type="common">Nasal bird schistosome</name>
    <dbReference type="NCBI Taxonomy" id="157069"/>
    <lineage>
        <taxon>Eukaryota</taxon>
        <taxon>Metazoa</taxon>
        <taxon>Spiralia</taxon>
        <taxon>Lophotrochozoa</taxon>
        <taxon>Platyhelminthes</taxon>
        <taxon>Trematoda</taxon>
        <taxon>Digenea</taxon>
        <taxon>Strigeidida</taxon>
        <taxon>Schistosomatoidea</taxon>
        <taxon>Schistosomatidae</taxon>
        <taxon>Trichobilharzia</taxon>
    </lineage>
</organism>
<dbReference type="Proteomes" id="UP000050795">
    <property type="component" value="Unassembled WGS sequence"/>
</dbReference>
<keyword evidence="1" id="KW-1185">Reference proteome</keyword>
<evidence type="ECO:0000313" key="2">
    <source>
        <dbReference type="WBParaSite" id="TREG1_39650.1"/>
    </source>
</evidence>
<sequence>MFFIVYCVDLPQFSPAGSDYIGSGEKYSYALYASVTLSYKNAKERCRTMHTGGELLKNASKSKDLDKIIYPLLYIGYINMNTEFWIGDDVDDSENCIDGKCNSARILKLIAHVDEVSPSTFEVRQKDELHGFICAFPSYLSNVCPKGFKPFKSLR</sequence>
<dbReference type="AlphaFoldDB" id="A0AA85JT92"/>
<name>A0AA85JT92_TRIRE</name>
<dbReference type="WBParaSite" id="TREG1_39650.1">
    <property type="protein sequence ID" value="TREG1_39650.1"/>
    <property type="gene ID" value="TREG1_39650"/>
</dbReference>
<evidence type="ECO:0000313" key="1">
    <source>
        <dbReference type="Proteomes" id="UP000050795"/>
    </source>
</evidence>
<protein>
    <recommendedName>
        <fullName evidence="3">C-type lectin domain-containing protein</fullName>
    </recommendedName>
</protein>
<accession>A0AA85JT92</accession>